<sequence>MSTLVQPAGPVTATRRRWQFLDSLRGFAVLGILLVNAIDITQVGVARLIEGGARIPDPVEEALYLTVQTRFVPIFILLFGMSLWLVLDGARARAPRPGLVLVRRLAGLTVIGGLLMFAYPGNILLEYGVVGLLMLPVVLFAPRPVTLGAGVVLTFAAYAIFGGGLPSVPGLVLLGAGAAAFGLPRALERPGKAVAVVFAVAALLTGPALLWQQTTPGDPRFSTPGGIAGLVMAVLYTSGLALLWRTPARRAIAAAFEPLGRMALSNYVGAAIVMALVPLVADVGHLTSVTPVVLLSLALIVAQSLLSRLWLTYFAYGPVEWLWRAVTWLRPVALRRTP</sequence>
<dbReference type="PANTHER" id="PTHR30590">
    <property type="entry name" value="INNER MEMBRANE PROTEIN"/>
    <property type="match status" value="1"/>
</dbReference>
<keyword evidence="1" id="KW-0472">Membrane</keyword>
<name>A0ABW4V0F2_9MICO</name>
<feature type="transmembrane region" description="Helical" evidence="1">
    <location>
        <begin position="69"/>
        <end position="87"/>
    </location>
</feature>
<feature type="transmembrane region" description="Helical" evidence="1">
    <location>
        <begin position="99"/>
        <end position="117"/>
    </location>
</feature>
<feature type="transmembrane region" description="Helical" evidence="1">
    <location>
        <begin position="293"/>
        <end position="316"/>
    </location>
</feature>
<feature type="transmembrane region" description="Helical" evidence="1">
    <location>
        <begin position="26"/>
        <end position="49"/>
    </location>
</feature>
<accession>A0ABW4V0F2</accession>
<feature type="transmembrane region" description="Helical" evidence="1">
    <location>
        <begin position="194"/>
        <end position="213"/>
    </location>
</feature>
<proteinExistence type="predicted"/>
<feature type="transmembrane region" description="Helical" evidence="1">
    <location>
        <begin position="171"/>
        <end position="187"/>
    </location>
</feature>
<feature type="transmembrane region" description="Helical" evidence="1">
    <location>
        <begin position="123"/>
        <end position="140"/>
    </location>
</feature>
<evidence type="ECO:0000313" key="3">
    <source>
        <dbReference type="EMBL" id="MFD2024256.1"/>
    </source>
</evidence>
<evidence type="ECO:0000313" key="4">
    <source>
        <dbReference type="Proteomes" id="UP001597338"/>
    </source>
</evidence>
<gene>
    <name evidence="3" type="ORF">ACFSL2_01890</name>
</gene>
<keyword evidence="1" id="KW-1133">Transmembrane helix</keyword>
<keyword evidence="1" id="KW-0812">Transmembrane</keyword>
<dbReference type="RefSeq" id="WP_377196206.1">
    <property type="nucleotide sequence ID" value="NZ_JBHUHF010000001.1"/>
</dbReference>
<evidence type="ECO:0000259" key="2">
    <source>
        <dbReference type="Pfam" id="PF04235"/>
    </source>
</evidence>
<evidence type="ECO:0000256" key="1">
    <source>
        <dbReference type="SAM" id="Phobius"/>
    </source>
</evidence>
<dbReference type="PANTHER" id="PTHR30590:SF2">
    <property type="entry name" value="INNER MEMBRANE PROTEIN"/>
    <property type="match status" value="1"/>
</dbReference>
<reference evidence="4" key="1">
    <citation type="journal article" date="2019" name="Int. J. Syst. Evol. Microbiol.">
        <title>The Global Catalogue of Microorganisms (GCM) 10K type strain sequencing project: providing services to taxonomists for standard genome sequencing and annotation.</title>
        <authorList>
            <consortium name="The Broad Institute Genomics Platform"/>
            <consortium name="The Broad Institute Genome Sequencing Center for Infectious Disease"/>
            <person name="Wu L."/>
            <person name="Ma J."/>
        </authorList>
    </citation>
    <scope>NUCLEOTIDE SEQUENCE [LARGE SCALE GENOMIC DNA]</scope>
    <source>
        <strain evidence="4">CCM 7043</strain>
    </source>
</reference>
<dbReference type="EMBL" id="JBHUHF010000001">
    <property type="protein sequence ID" value="MFD2024256.1"/>
    <property type="molecule type" value="Genomic_DNA"/>
</dbReference>
<organism evidence="3 4">
    <name type="scientific">Promicromonospora aerolata</name>
    <dbReference type="NCBI Taxonomy" id="195749"/>
    <lineage>
        <taxon>Bacteria</taxon>
        <taxon>Bacillati</taxon>
        <taxon>Actinomycetota</taxon>
        <taxon>Actinomycetes</taxon>
        <taxon>Micrococcales</taxon>
        <taxon>Promicromonosporaceae</taxon>
        <taxon>Promicromonospora</taxon>
    </lineage>
</organism>
<comment type="caution">
    <text evidence="3">The sequence shown here is derived from an EMBL/GenBank/DDBJ whole genome shotgun (WGS) entry which is preliminary data.</text>
</comment>
<dbReference type="Pfam" id="PF04235">
    <property type="entry name" value="DUF418"/>
    <property type="match status" value="1"/>
</dbReference>
<protein>
    <submittedName>
        <fullName evidence="3">DUF418 domain-containing protein</fullName>
    </submittedName>
</protein>
<feature type="transmembrane region" description="Helical" evidence="1">
    <location>
        <begin position="147"/>
        <end position="165"/>
    </location>
</feature>
<dbReference type="Proteomes" id="UP001597338">
    <property type="component" value="Unassembled WGS sequence"/>
</dbReference>
<feature type="transmembrane region" description="Helical" evidence="1">
    <location>
        <begin position="225"/>
        <end position="244"/>
    </location>
</feature>
<feature type="transmembrane region" description="Helical" evidence="1">
    <location>
        <begin position="264"/>
        <end position="281"/>
    </location>
</feature>
<dbReference type="InterPro" id="IPR007349">
    <property type="entry name" value="DUF418"/>
</dbReference>
<feature type="domain" description="DUF418" evidence="2">
    <location>
        <begin position="193"/>
        <end position="329"/>
    </location>
</feature>
<keyword evidence="4" id="KW-1185">Reference proteome</keyword>
<dbReference type="InterPro" id="IPR052529">
    <property type="entry name" value="Bact_Transport_Assoc"/>
</dbReference>